<gene>
    <name evidence="1" type="ORF">NPIL_324531</name>
</gene>
<comment type="caution">
    <text evidence="1">The sequence shown here is derived from an EMBL/GenBank/DDBJ whole genome shotgun (WGS) entry which is preliminary data.</text>
</comment>
<keyword evidence="2" id="KW-1185">Reference proteome</keyword>
<dbReference type="Proteomes" id="UP000887013">
    <property type="component" value="Unassembled WGS sequence"/>
</dbReference>
<sequence length="72" mass="7997">MFVNRRRCTQANLAKYANPDSYKLSVTTELTATADGTTYFTARLVPSLPPCSTECGGENIARDKQRRKPEGK</sequence>
<proteinExistence type="predicted"/>
<name>A0A8X6N791_NEPPI</name>
<dbReference type="AlphaFoldDB" id="A0A8X6N791"/>
<organism evidence="1 2">
    <name type="scientific">Nephila pilipes</name>
    <name type="common">Giant wood spider</name>
    <name type="synonym">Nephila maculata</name>
    <dbReference type="NCBI Taxonomy" id="299642"/>
    <lineage>
        <taxon>Eukaryota</taxon>
        <taxon>Metazoa</taxon>
        <taxon>Ecdysozoa</taxon>
        <taxon>Arthropoda</taxon>
        <taxon>Chelicerata</taxon>
        <taxon>Arachnida</taxon>
        <taxon>Araneae</taxon>
        <taxon>Araneomorphae</taxon>
        <taxon>Entelegynae</taxon>
        <taxon>Araneoidea</taxon>
        <taxon>Nephilidae</taxon>
        <taxon>Nephila</taxon>
    </lineage>
</organism>
<evidence type="ECO:0000313" key="1">
    <source>
        <dbReference type="EMBL" id="GFS97248.1"/>
    </source>
</evidence>
<dbReference type="EMBL" id="BMAW01054624">
    <property type="protein sequence ID" value="GFS97248.1"/>
    <property type="molecule type" value="Genomic_DNA"/>
</dbReference>
<protein>
    <submittedName>
        <fullName evidence="1">Uncharacterized protein</fullName>
    </submittedName>
</protein>
<evidence type="ECO:0000313" key="2">
    <source>
        <dbReference type="Proteomes" id="UP000887013"/>
    </source>
</evidence>
<accession>A0A8X6N791</accession>
<reference evidence="1" key="1">
    <citation type="submission" date="2020-08" db="EMBL/GenBank/DDBJ databases">
        <title>Multicomponent nature underlies the extraordinary mechanical properties of spider dragline silk.</title>
        <authorList>
            <person name="Kono N."/>
            <person name="Nakamura H."/>
            <person name="Mori M."/>
            <person name="Yoshida Y."/>
            <person name="Ohtoshi R."/>
            <person name="Malay A.D."/>
            <person name="Moran D.A.P."/>
            <person name="Tomita M."/>
            <person name="Numata K."/>
            <person name="Arakawa K."/>
        </authorList>
    </citation>
    <scope>NUCLEOTIDE SEQUENCE</scope>
</reference>